<evidence type="ECO:0000313" key="1">
    <source>
        <dbReference type="EMBL" id="WQB69158.1"/>
    </source>
</evidence>
<dbReference type="EMBL" id="CP139779">
    <property type="protein sequence ID" value="WQB69158.1"/>
    <property type="molecule type" value="Genomic_DNA"/>
</dbReference>
<reference evidence="1 2" key="1">
    <citation type="submission" date="2023-06" db="EMBL/GenBank/DDBJ databases">
        <title>Rock-solubilizing bacteria, Microbacterium invictum, promotes re-establishment of vegetation in rocky wasteland by accelerating rock bio-weathering and reshaping soil bacterial community.</title>
        <authorList>
            <person name="Liu C."/>
        </authorList>
    </citation>
    <scope>NUCLEOTIDE SEQUENCE [LARGE SCALE GENOMIC DNA]</scope>
    <source>
        <strain evidence="1 2">X-18</strain>
    </source>
</reference>
<sequence length="130" mass="14345">MSADVHREIRVLAGRVQPSGSWIYVWMDLETNEIVYIGVTGFDPELRTHLHLTSEQPEVGRVRATVPDYDARDFDILAFRVPPGVDRSEVKAVVTAALTGGSRAEIPASSETGALTEEILRVIRKRQSGS</sequence>
<organism evidence="1 2">
    <name type="scientific">Microbacterium invictum</name>
    <dbReference type="NCBI Taxonomy" id="515415"/>
    <lineage>
        <taxon>Bacteria</taxon>
        <taxon>Bacillati</taxon>
        <taxon>Actinomycetota</taxon>
        <taxon>Actinomycetes</taxon>
        <taxon>Micrococcales</taxon>
        <taxon>Microbacteriaceae</taxon>
        <taxon>Microbacterium</taxon>
    </lineage>
</organism>
<dbReference type="Proteomes" id="UP001324533">
    <property type="component" value="Chromosome"/>
</dbReference>
<name>A0ABZ0V6C9_9MICO</name>
<dbReference type="RefSeq" id="WP_322409281.1">
    <property type="nucleotide sequence ID" value="NZ_CP139779.1"/>
</dbReference>
<evidence type="ECO:0008006" key="3">
    <source>
        <dbReference type="Google" id="ProtNLM"/>
    </source>
</evidence>
<evidence type="ECO:0000313" key="2">
    <source>
        <dbReference type="Proteomes" id="UP001324533"/>
    </source>
</evidence>
<protein>
    <recommendedName>
        <fullName evidence="3">GIY-YIG domain-containing protein</fullName>
    </recommendedName>
</protein>
<proteinExistence type="predicted"/>
<gene>
    <name evidence="1" type="ORF">T9R20_10600</name>
</gene>
<accession>A0ABZ0V6C9</accession>
<keyword evidence="2" id="KW-1185">Reference proteome</keyword>